<dbReference type="AlphaFoldDB" id="A0AAN6XQ29"/>
<feature type="chain" id="PRO_5043003590" evidence="1">
    <location>
        <begin position="20"/>
        <end position="106"/>
    </location>
</feature>
<proteinExistence type="predicted"/>
<name>A0AAN6XQ29_9PEZI</name>
<keyword evidence="3" id="KW-1185">Reference proteome</keyword>
<keyword evidence="1" id="KW-0732">Signal</keyword>
<accession>A0AAN6XQ29</accession>
<evidence type="ECO:0000313" key="3">
    <source>
        <dbReference type="Proteomes" id="UP001303160"/>
    </source>
</evidence>
<protein>
    <submittedName>
        <fullName evidence="2">Uncharacterized protein</fullName>
    </submittedName>
</protein>
<comment type="caution">
    <text evidence="2">The sequence shown here is derived from an EMBL/GenBank/DDBJ whole genome shotgun (WGS) entry which is preliminary data.</text>
</comment>
<feature type="signal peptide" evidence="1">
    <location>
        <begin position="1"/>
        <end position="19"/>
    </location>
</feature>
<evidence type="ECO:0000313" key="2">
    <source>
        <dbReference type="EMBL" id="KAK4204754.1"/>
    </source>
</evidence>
<dbReference type="Proteomes" id="UP001303160">
    <property type="component" value="Unassembled WGS sequence"/>
</dbReference>
<reference evidence="2" key="1">
    <citation type="journal article" date="2023" name="Mol. Phylogenet. Evol.">
        <title>Genome-scale phylogeny and comparative genomics of the fungal order Sordariales.</title>
        <authorList>
            <person name="Hensen N."/>
            <person name="Bonometti L."/>
            <person name="Westerberg I."/>
            <person name="Brannstrom I.O."/>
            <person name="Guillou S."/>
            <person name="Cros-Aarteil S."/>
            <person name="Calhoun S."/>
            <person name="Haridas S."/>
            <person name="Kuo A."/>
            <person name="Mondo S."/>
            <person name="Pangilinan J."/>
            <person name="Riley R."/>
            <person name="LaButti K."/>
            <person name="Andreopoulos B."/>
            <person name="Lipzen A."/>
            <person name="Chen C."/>
            <person name="Yan M."/>
            <person name="Daum C."/>
            <person name="Ng V."/>
            <person name="Clum A."/>
            <person name="Steindorff A."/>
            <person name="Ohm R.A."/>
            <person name="Martin F."/>
            <person name="Silar P."/>
            <person name="Natvig D.O."/>
            <person name="Lalanne C."/>
            <person name="Gautier V."/>
            <person name="Ament-Velasquez S.L."/>
            <person name="Kruys A."/>
            <person name="Hutchinson M.I."/>
            <person name="Powell A.J."/>
            <person name="Barry K."/>
            <person name="Miller A.N."/>
            <person name="Grigoriev I.V."/>
            <person name="Debuchy R."/>
            <person name="Gladieux P."/>
            <person name="Hiltunen Thoren M."/>
            <person name="Johannesson H."/>
        </authorList>
    </citation>
    <scope>NUCLEOTIDE SEQUENCE</scope>
    <source>
        <strain evidence="2">CBS 315.58</strain>
    </source>
</reference>
<gene>
    <name evidence="2" type="ORF">QBC40DRAFT_249821</name>
</gene>
<evidence type="ECO:0000256" key="1">
    <source>
        <dbReference type="SAM" id="SignalP"/>
    </source>
</evidence>
<dbReference type="EMBL" id="MU863880">
    <property type="protein sequence ID" value="KAK4204754.1"/>
    <property type="molecule type" value="Genomic_DNA"/>
</dbReference>
<reference evidence="2" key="2">
    <citation type="submission" date="2023-05" db="EMBL/GenBank/DDBJ databases">
        <authorList>
            <consortium name="Lawrence Berkeley National Laboratory"/>
            <person name="Steindorff A."/>
            <person name="Hensen N."/>
            <person name="Bonometti L."/>
            <person name="Westerberg I."/>
            <person name="Brannstrom I.O."/>
            <person name="Guillou S."/>
            <person name="Cros-Aarteil S."/>
            <person name="Calhoun S."/>
            <person name="Haridas S."/>
            <person name="Kuo A."/>
            <person name="Mondo S."/>
            <person name="Pangilinan J."/>
            <person name="Riley R."/>
            <person name="Labutti K."/>
            <person name="Andreopoulos B."/>
            <person name="Lipzen A."/>
            <person name="Chen C."/>
            <person name="Yanf M."/>
            <person name="Daum C."/>
            <person name="Ng V."/>
            <person name="Clum A."/>
            <person name="Ohm R."/>
            <person name="Martin F."/>
            <person name="Silar P."/>
            <person name="Natvig D."/>
            <person name="Lalanne C."/>
            <person name="Gautier V."/>
            <person name="Ament-Velasquez S.L."/>
            <person name="Kruys A."/>
            <person name="Hutchinson M.I."/>
            <person name="Powell A.J."/>
            <person name="Barry K."/>
            <person name="Miller A.N."/>
            <person name="Grigoriev I.V."/>
            <person name="Debuchy R."/>
            <person name="Gladieux P."/>
            <person name="Thoren M.H."/>
            <person name="Johannesson H."/>
        </authorList>
    </citation>
    <scope>NUCLEOTIDE SEQUENCE</scope>
    <source>
        <strain evidence="2">CBS 315.58</strain>
    </source>
</reference>
<sequence length="106" mass="11026">MRLLKALAASSTLFLSVSAVGIEVCYFSGFTDCKTITGASGQCLFVSGPYNDHVFSARAASGTRRCDSYNHVNNGACGSVLVQGIDQAGYSGLPSGHLTSGFVCYN</sequence>
<organism evidence="2 3">
    <name type="scientific">Triangularia verruculosa</name>
    <dbReference type="NCBI Taxonomy" id="2587418"/>
    <lineage>
        <taxon>Eukaryota</taxon>
        <taxon>Fungi</taxon>
        <taxon>Dikarya</taxon>
        <taxon>Ascomycota</taxon>
        <taxon>Pezizomycotina</taxon>
        <taxon>Sordariomycetes</taxon>
        <taxon>Sordariomycetidae</taxon>
        <taxon>Sordariales</taxon>
        <taxon>Podosporaceae</taxon>
        <taxon>Triangularia</taxon>
    </lineage>
</organism>